<keyword evidence="2" id="KW-1185">Reference proteome</keyword>
<reference evidence="1" key="2">
    <citation type="submission" date="2020-09" db="EMBL/GenBank/DDBJ databases">
        <authorList>
            <person name="Sun Q."/>
            <person name="Zhou Y."/>
        </authorList>
    </citation>
    <scope>NUCLEOTIDE SEQUENCE</scope>
    <source>
        <strain evidence="1">CGMCC 1.3617</strain>
    </source>
</reference>
<dbReference type="Proteomes" id="UP000661507">
    <property type="component" value="Unassembled WGS sequence"/>
</dbReference>
<evidence type="ECO:0000313" key="2">
    <source>
        <dbReference type="Proteomes" id="UP000661507"/>
    </source>
</evidence>
<evidence type="ECO:0000313" key="1">
    <source>
        <dbReference type="EMBL" id="GGI97419.1"/>
    </source>
</evidence>
<dbReference type="AlphaFoldDB" id="A0A917K1K9"/>
<reference evidence="1" key="1">
    <citation type="journal article" date="2014" name="Int. J. Syst. Evol. Microbiol.">
        <title>Complete genome sequence of Corynebacterium casei LMG S-19264T (=DSM 44701T), isolated from a smear-ripened cheese.</title>
        <authorList>
            <consortium name="US DOE Joint Genome Institute (JGI-PGF)"/>
            <person name="Walter F."/>
            <person name="Albersmeier A."/>
            <person name="Kalinowski J."/>
            <person name="Ruckert C."/>
        </authorList>
    </citation>
    <scope>NUCLEOTIDE SEQUENCE</scope>
    <source>
        <strain evidence="1">CGMCC 1.3617</strain>
    </source>
</reference>
<organism evidence="1 2">
    <name type="scientific">Neoroseomonas lacus</name>
    <dbReference type="NCBI Taxonomy" id="287609"/>
    <lineage>
        <taxon>Bacteria</taxon>
        <taxon>Pseudomonadati</taxon>
        <taxon>Pseudomonadota</taxon>
        <taxon>Alphaproteobacteria</taxon>
        <taxon>Acetobacterales</taxon>
        <taxon>Acetobacteraceae</taxon>
        <taxon>Neoroseomonas</taxon>
    </lineage>
</organism>
<protein>
    <submittedName>
        <fullName evidence="1">Uncharacterized protein</fullName>
    </submittedName>
</protein>
<sequence>MAQGNEFPPQRLMVVDLAIERHDDCAVIGGHRLCAAREINDGEPSMAESNVWLGMKALPIWAAMPLRVRHGAQG</sequence>
<comment type="caution">
    <text evidence="1">The sequence shown here is derived from an EMBL/GenBank/DDBJ whole genome shotgun (WGS) entry which is preliminary data.</text>
</comment>
<proteinExistence type="predicted"/>
<name>A0A917K1K9_9PROT</name>
<accession>A0A917K1K9</accession>
<dbReference type="EMBL" id="BMKW01000001">
    <property type="protein sequence ID" value="GGI97419.1"/>
    <property type="molecule type" value="Genomic_DNA"/>
</dbReference>
<gene>
    <name evidence="1" type="ORF">GCM10011320_00030</name>
</gene>